<feature type="transmembrane region" description="Helical" evidence="1">
    <location>
        <begin position="461"/>
        <end position="483"/>
    </location>
</feature>
<feature type="transmembrane region" description="Helical" evidence="1">
    <location>
        <begin position="544"/>
        <end position="569"/>
    </location>
</feature>
<proteinExistence type="predicted"/>
<feature type="domain" description="DUF6533" evidence="2">
    <location>
        <begin position="51"/>
        <end position="86"/>
    </location>
</feature>
<name>A0A369IYL5_HYPMA</name>
<feature type="transmembrane region" description="Helical" evidence="1">
    <location>
        <begin position="213"/>
        <end position="232"/>
    </location>
</feature>
<keyword evidence="1" id="KW-1133">Transmembrane helix</keyword>
<accession>A0A369IYL5</accession>
<dbReference type="Pfam" id="PF20151">
    <property type="entry name" value="DUF6533"/>
    <property type="match status" value="2"/>
</dbReference>
<keyword evidence="4" id="KW-1185">Reference proteome</keyword>
<feature type="transmembrane region" description="Helical" evidence="1">
    <location>
        <begin position="82"/>
        <end position="102"/>
    </location>
</feature>
<organism evidence="3 4">
    <name type="scientific">Hypsizygus marmoreus</name>
    <name type="common">White beech mushroom</name>
    <name type="synonym">Agaricus marmoreus</name>
    <dbReference type="NCBI Taxonomy" id="39966"/>
    <lineage>
        <taxon>Eukaryota</taxon>
        <taxon>Fungi</taxon>
        <taxon>Dikarya</taxon>
        <taxon>Basidiomycota</taxon>
        <taxon>Agaricomycotina</taxon>
        <taxon>Agaricomycetes</taxon>
        <taxon>Agaricomycetidae</taxon>
        <taxon>Agaricales</taxon>
        <taxon>Tricholomatineae</taxon>
        <taxon>Lyophyllaceae</taxon>
        <taxon>Hypsizygus</taxon>
    </lineage>
</organism>
<feature type="transmembrane region" description="Helical" evidence="1">
    <location>
        <begin position="128"/>
        <end position="146"/>
    </location>
</feature>
<dbReference type="EMBL" id="LUEZ02000096">
    <property type="protein sequence ID" value="RDB14849.1"/>
    <property type="molecule type" value="Genomic_DNA"/>
</dbReference>
<dbReference type="InterPro" id="IPR045340">
    <property type="entry name" value="DUF6533"/>
</dbReference>
<dbReference type="AlphaFoldDB" id="A0A369IYL5"/>
<reference evidence="3" key="1">
    <citation type="submission" date="2018-04" db="EMBL/GenBank/DDBJ databases">
        <title>Whole genome sequencing of Hypsizygus marmoreus.</title>
        <authorList>
            <person name="Choi I.-G."/>
            <person name="Min B."/>
            <person name="Kim J.-G."/>
            <person name="Kim S."/>
            <person name="Oh Y.-L."/>
            <person name="Kong W.-S."/>
            <person name="Park H."/>
            <person name="Jeong J."/>
            <person name="Song E.-S."/>
        </authorList>
    </citation>
    <scope>NUCLEOTIDE SEQUENCE [LARGE SCALE GENOMIC DNA]</scope>
    <source>
        <strain evidence="3">51987-8</strain>
    </source>
</reference>
<dbReference type="InParanoid" id="A0A369IYL5"/>
<gene>
    <name evidence="3" type="ORF">Hypma_016382</name>
</gene>
<feature type="transmembrane region" description="Helical" evidence="1">
    <location>
        <begin position="431"/>
        <end position="454"/>
    </location>
</feature>
<keyword evidence="1" id="KW-0472">Membrane</keyword>
<evidence type="ECO:0000313" key="4">
    <source>
        <dbReference type="Proteomes" id="UP000076154"/>
    </source>
</evidence>
<evidence type="ECO:0000259" key="2">
    <source>
        <dbReference type="Pfam" id="PF20151"/>
    </source>
</evidence>
<comment type="caution">
    <text evidence="3">The sequence shown here is derived from an EMBL/GenBank/DDBJ whole genome shotgun (WGS) entry which is preliminary data.</text>
</comment>
<keyword evidence="1" id="KW-0812">Transmembrane</keyword>
<evidence type="ECO:0000313" key="3">
    <source>
        <dbReference type="EMBL" id="RDB14849.1"/>
    </source>
</evidence>
<evidence type="ECO:0000256" key="1">
    <source>
        <dbReference type="SAM" id="Phobius"/>
    </source>
</evidence>
<feature type="transmembrane region" description="Helical" evidence="1">
    <location>
        <begin position="397"/>
        <end position="419"/>
    </location>
</feature>
<feature type="domain" description="DUF6533" evidence="2">
    <location>
        <begin position="363"/>
        <end position="408"/>
    </location>
</feature>
<feature type="transmembrane region" description="Helical" evidence="1">
    <location>
        <begin position="158"/>
        <end position="181"/>
    </location>
</feature>
<sequence length="746" mass="84775">MVFSRDVYEDKQIYRSQGIQRQSYINGACLTLWVNLFRVCSVDMLFDPGQAYDYVLTFGLELSFIWRAAWNIPKVLYLCTRYLPLLPFGVMIYCAVMLLSPLDYRRLTRCLDDMETLLSGEYYTCQEVIIWVLSVSTCAAEMIFIIRTWAVWDRGRKMGIFLSTFYVAVWASLFITIRTVLRNWDGIISSPITSVPLLGCPGATSGSRLNSNYLIIGLFYIVTLPLMSVKAYHNFTTRSSTSFVQAVIYDGTFYYASLFSVSVAVIIIDAIGYSGYANALSRYGPDCLSQFPLETFNVSARLQQILSSVLACRMLLHLRERGGHTARGGGSRSYTSGFTMHMDTLVFRSMGVGPERENAEAGYINASCIALWVYDYVCTFALEASLIWNAPWNVPKVLYLFTRYLPLVAFISMFCHVGLHVENPTVCQEVVLWSLNVGMVTAELIFVIRTWAVWGRTFKMTIFLAVFSISTWAAHLTVIGLSLPKTGFAGLFGPPLHFGCGSIAANEIIFPTFIIVPLFYLVISSGRKLDRTLSGVVLFDGGVWGLLYYTCLLILSLCVLPFLFAGYYFPEIGSMILRFQQTLCPMLASRLLLQLRESGRRNIYGTDTRQYPSGFTMHMDTLVFMQPSDERHGCVLVDLECGGDLARRPSDTVLLGGRCVRNWDGARSWSRYRGRQRWRGWKVRGRRQRRQVEWKREVKRITETIERKMELEKKKKREAVAAKEAMEEGAEEEALERKLGRIAEAI</sequence>
<dbReference type="Proteomes" id="UP000076154">
    <property type="component" value="Unassembled WGS sequence"/>
</dbReference>
<feature type="transmembrane region" description="Helical" evidence="1">
    <location>
        <begin position="253"/>
        <end position="276"/>
    </location>
</feature>
<dbReference type="OrthoDB" id="2958007at2759"/>
<feature type="transmembrane region" description="Helical" evidence="1">
    <location>
        <begin position="503"/>
        <end position="523"/>
    </location>
</feature>
<protein>
    <recommendedName>
        <fullName evidence="2">DUF6533 domain-containing protein</fullName>
    </recommendedName>
</protein>